<dbReference type="SUPFAM" id="SSF110111">
    <property type="entry name" value="Ctag/Cox11"/>
    <property type="match status" value="1"/>
</dbReference>
<comment type="similarity">
    <text evidence="3 10">Belongs to the COX11/CtaG family.</text>
</comment>
<evidence type="ECO:0000256" key="11">
    <source>
        <dbReference type="SAM" id="Phobius"/>
    </source>
</evidence>
<comment type="function">
    <text evidence="1 10">Exerts its effect at some terminal stage of cytochrome c oxidase synthesis, probably by being involved in the insertion of the copper B into subunit I.</text>
</comment>
<feature type="transmembrane region" description="Helical" evidence="11">
    <location>
        <begin position="21"/>
        <end position="43"/>
    </location>
</feature>
<dbReference type="PANTHER" id="PTHR21320">
    <property type="entry name" value="CYTOCHROME C OXIDASE ASSEMBLY PROTEIN COX11-RELATED"/>
    <property type="match status" value="1"/>
</dbReference>
<reference evidence="12 13" key="1">
    <citation type="submission" date="2017-02" db="EMBL/GenBank/DDBJ databases">
        <authorList>
            <person name="Peterson S.W."/>
        </authorList>
    </citation>
    <scope>NUCLEOTIDE SEQUENCE [LARGE SCALE GENOMIC DNA]</scope>
    <source>
        <strain evidence="12 13">USBA 369</strain>
    </source>
</reference>
<dbReference type="InterPro" id="IPR023471">
    <property type="entry name" value="CtaG/Cox11_dom_sf"/>
</dbReference>
<dbReference type="FunFam" id="2.60.370.10:FF:000001">
    <property type="entry name" value="COX11 cytochrome c oxidase assembly homolog"/>
    <property type="match status" value="1"/>
</dbReference>
<dbReference type="AlphaFoldDB" id="A0A1T4MXA8"/>
<keyword evidence="10" id="KW-0997">Cell inner membrane</keyword>
<organism evidence="12 13">
    <name type="scientific">Consotaella salsifontis</name>
    <dbReference type="NCBI Taxonomy" id="1365950"/>
    <lineage>
        <taxon>Bacteria</taxon>
        <taxon>Pseudomonadati</taxon>
        <taxon>Pseudomonadota</taxon>
        <taxon>Alphaproteobacteria</taxon>
        <taxon>Hyphomicrobiales</taxon>
        <taxon>Aurantimonadaceae</taxon>
        <taxon>Consotaella</taxon>
    </lineage>
</organism>
<dbReference type="PIRSF" id="PIRSF005413">
    <property type="entry name" value="COX11"/>
    <property type="match status" value="1"/>
</dbReference>
<evidence type="ECO:0000256" key="5">
    <source>
        <dbReference type="ARBA" id="ARBA00022692"/>
    </source>
</evidence>
<dbReference type="HAMAP" id="MF_00155">
    <property type="entry name" value="CtaG"/>
    <property type="match status" value="1"/>
</dbReference>
<gene>
    <name evidence="10" type="primary">ctaG</name>
    <name evidence="12" type="ORF">SAMN05428963_102328</name>
</gene>
<protein>
    <recommendedName>
        <fullName evidence="4 10">Cytochrome c oxidase assembly protein CtaG</fullName>
    </recommendedName>
</protein>
<dbReference type="EMBL" id="FUXL01000002">
    <property type="protein sequence ID" value="SJZ71486.1"/>
    <property type="molecule type" value="Genomic_DNA"/>
</dbReference>
<dbReference type="OrthoDB" id="9804841at2"/>
<comment type="subcellular location">
    <subcellularLocation>
        <location evidence="2 10">Cell inner membrane</location>
        <topology evidence="2 10">Single-pass type II membrane protein</topology>
        <orientation evidence="2 10">Periplasmic side</orientation>
    </subcellularLocation>
</comment>
<dbReference type="RefSeq" id="WP_078706993.1">
    <property type="nucleotide sequence ID" value="NZ_FUXL01000002.1"/>
</dbReference>
<keyword evidence="6 10" id="KW-0735">Signal-anchor</keyword>
<keyword evidence="13" id="KW-1185">Reference proteome</keyword>
<dbReference type="GO" id="GO:0005507">
    <property type="term" value="F:copper ion binding"/>
    <property type="evidence" value="ECO:0007669"/>
    <property type="project" value="InterPro"/>
</dbReference>
<dbReference type="Gene3D" id="2.60.370.10">
    <property type="entry name" value="Ctag/Cox11"/>
    <property type="match status" value="1"/>
</dbReference>
<accession>A0A1T4MXA8</accession>
<evidence type="ECO:0000256" key="3">
    <source>
        <dbReference type="ARBA" id="ARBA00009620"/>
    </source>
</evidence>
<keyword evidence="9 10" id="KW-0472">Membrane</keyword>
<evidence type="ECO:0000256" key="8">
    <source>
        <dbReference type="ARBA" id="ARBA00023008"/>
    </source>
</evidence>
<dbReference type="STRING" id="1365950.SAMN05428963_102328"/>
<dbReference type="NCBIfam" id="NF003465">
    <property type="entry name" value="PRK05089.1"/>
    <property type="match status" value="1"/>
</dbReference>
<dbReference type="GO" id="GO:0005886">
    <property type="term" value="C:plasma membrane"/>
    <property type="evidence" value="ECO:0007669"/>
    <property type="project" value="UniProtKB-SubCell"/>
</dbReference>
<evidence type="ECO:0000256" key="1">
    <source>
        <dbReference type="ARBA" id="ARBA00004007"/>
    </source>
</evidence>
<dbReference type="PANTHER" id="PTHR21320:SF3">
    <property type="entry name" value="CYTOCHROME C OXIDASE ASSEMBLY PROTEIN COX11, MITOCHONDRIAL-RELATED"/>
    <property type="match status" value="1"/>
</dbReference>
<evidence type="ECO:0000256" key="6">
    <source>
        <dbReference type="ARBA" id="ARBA00022968"/>
    </source>
</evidence>
<evidence type="ECO:0000256" key="4">
    <source>
        <dbReference type="ARBA" id="ARBA00015384"/>
    </source>
</evidence>
<keyword evidence="5 10" id="KW-0812">Transmembrane</keyword>
<keyword evidence="7 10" id="KW-1133">Transmembrane helix</keyword>
<proteinExistence type="inferred from homology"/>
<dbReference type="InterPro" id="IPR007533">
    <property type="entry name" value="Cyt_c_oxidase_assmbl_CtaG"/>
</dbReference>
<feature type="topological domain" description="Periplasmic" evidence="10">
    <location>
        <begin position="43"/>
        <end position="210"/>
    </location>
</feature>
<evidence type="ECO:0000313" key="12">
    <source>
        <dbReference type="EMBL" id="SJZ71486.1"/>
    </source>
</evidence>
<evidence type="ECO:0000256" key="9">
    <source>
        <dbReference type="ARBA" id="ARBA00023136"/>
    </source>
</evidence>
<name>A0A1T4MXA8_9HYPH</name>
<evidence type="ECO:0000256" key="2">
    <source>
        <dbReference type="ARBA" id="ARBA00004382"/>
    </source>
</evidence>
<evidence type="ECO:0000313" key="13">
    <source>
        <dbReference type="Proteomes" id="UP000190135"/>
    </source>
</evidence>
<dbReference type="Pfam" id="PF04442">
    <property type="entry name" value="CtaG_Cox11"/>
    <property type="match status" value="1"/>
</dbReference>
<dbReference type="GO" id="GO:0008535">
    <property type="term" value="P:respiratory chain complex IV assembly"/>
    <property type="evidence" value="ECO:0007669"/>
    <property type="project" value="UniProtKB-UniRule"/>
</dbReference>
<dbReference type="Proteomes" id="UP000190135">
    <property type="component" value="Unassembled WGS sequence"/>
</dbReference>
<keyword evidence="8 10" id="KW-0186">Copper</keyword>
<feature type="topological domain" description="Cytoplasmic" evidence="10">
    <location>
        <begin position="1"/>
        <end position="19"/>
    </location>
</feature>
<evidence type="ECO:0000256" key="7">
    <source>
        <dbReference type="ARBA" id="ARBA00022989"/>
    </source>
</evidence>
<sequence length="210" mass="22754">MTNDKPVSTVAERQAKARRRGMTIAIVSAAFSLGMLGAAFASVPLYRVFCQVTGYGGTTQRAEGAPVAVSDKQVTVRFDSNSSPGVPWTFQPLQRSVRVKLGEARQIAYRVKNHSDHRVTAQATFNVTPESAGAYFNKIACFCFTEQTLEPGEERDMPVVFFIDPAIADTEEMASLPPITLSYTFFPIEEEARPVAEAPAGGKEGGKGQL</sequence>
<keyword evidence="10" id="KW-1003">Cell membrane</keyword>
<evidence type="ECO:0000256" key="10">
    <source>
        <dbReference type="HAMAP-Rule" id="MF_00155"/>
    </source>
</evidence>